<organism evidence="1 2">
    <name type="scientific">Hungatella hathewayi WAL-18680</name>
    <dbReference type="NCBI Taxonomy" id="742737"/>
    <lineage>
        <taxon>Bacteria</taxon>
        <taxon>Bacillati</taxon>
        <taxon>Bacillota</taxon>
        <taxon>Clostridia</taxon>
        <taxon>Lachnospirales</taxon>
        <taxon>Lachnospiraceae</taxon>
        <taxon>Hungatella</taxon>
    </lineage>
</organism>
<protein>
    <submittedName>
        <fullName evidence="1">Uncharacterized protein</fullName>
    </submittedName>
</protein>
<name>G5II56_9FIRM</name>
<sequence>MKDMKIAGANPDIKLIACDMDGTLLDKNGSISPAARELIWRLADYGIVFSIASGRMPHRIENHVGSFLPREQQNYIACNGAIVVYRGTVILERRFPVKPYRNLILDYVRRGLEFSFDYDDAYRPLFASEHTIRQANHIHGYSR</sequence>
<dbReference type="AlphaFoldDB" id="G5II56"/>
<dbReference type="Proteomes" id="UP000005384">
    <property type="component" value="Unassembled WGS sequence"/>
</dbReference>
<comment type="caution">
    <text evidence="1">The sequence shown here is derived from an EMBL/GenBank/DDBJ whole genome shotgun (WGS) entry which is preliminary data.</text>
</comment>
<dbReference type="EMBL" id="ADLN01000083">
    <property type="protein sequence ID" value="EHI58872.1"/>
    <property type="molecule type" value="Genomic_DNA"/>
</dbReference>
<dbReference type="InterPro" id="IPR023214">
    <property type="entry name" value="HAD_sf"/>
</dbReference>
<dbReference type="InterPro" id="IPR036412">
    <property type="entry name" value="HAD-like_sf"/>
</dbReference>
<dbReference type="GO" id="GO:0000287">
    <property type="term" value="F:magnesium ion binding"/>
    <property type="evidence" value="ECO:0007669"/>
    <property type="project" value="TreeGrafter"/>
</dbReference>
<dbReference type="Gene3D" id="3.30.1240.10">
    <property type="match status" value="1"/>
</dbReference>
<dbReference type="Pfam" id="PF08282">
    <property type="entry name" value="Hydrolase_3"/>
    <property type="match status" value="1"/>
</dbReference>
<dbReference type="SUPFAM" id="SSF56784">
    <property type="entry name" value="HAD-like"/>
    <property type="match status" value="1"/>
</dbReference>
<dbReference type="GO" id="GO:0016791">
    <property type="term" value="F:phosphatase activity"/>
    <property type="evidence" value="ECO:0007669"/>
    <property type="project" value="TreeGrafter"/>
</dbReference>
<dbReference type="RefSeq" id="WP_006781163.1">
    <property type="nucleotide sequence ID" value="NZ_JH379027.1"/>
</dbReference>
<dbReference type="Gene3D" id="3.40.50.1000">
    <property type="entry name" value="HAD superfamily/HAD-like"/>
    <property type="match status" value="1"/>
</dbReference>
<dbReference type="HOGENOM" id="CLU_1810212_0_0_9"/>
<dbReference type="PANTHER" id="PTHR10000">
    <property type="entry name" value="PHOSPHOSERINE PHOSPHATASE"/>
    <property type="match status" value="1"/>
</dbReference>
<gene>
    <name evidence="1" type="ORF">HMPREF9473_03184</name>
</gene>
<dbReference type="InterPro" id="IPR006379">
    <property type="entry name" value="HAD-SF_hydro_IIB"/>
</dbReference>
<evidence type="ECO:0000313" key="2">
    <source>
        <dbReference type="Proteomes" id="UP000005384"/>
    </source>
</evidence>
<reference evidence="1 2" key="1">
    <citation type="submission" date="2011-08" db="EMBL/GenBank/DDBJ databases">
        <title>The Genome Sequence of Clostridium hathewayi WAL-18680.</title>
        <authorList>
            <consortium name="The Broad Institute Genome Sequencing Platform"/>
            <person name="Earl A."/>
            <person name="Ward D."/>
            <person name="Feldgarden M."/>
            <person name="Gevers D."/>
            <person name="Finegold S.M."/>
            <person name="Summanen P.H."/>
            <person name="Molitoris D.R."/>
            <person name="Song M."/>
            <person name="Daigneault M."/>
            <person name="Allen-Vercoe E."/>
            <person name="Young S.K."/>
            <person name="Zeng Q."/>
            <person name="Gargeya S."/>
            <person name="Fitzgerald M."/>
            <person name="Haas B."/>
            <person name="Abouelleil A."/>
            <person name="Alvarado L."/>
            <person name="Arachchi H.M."/>
            <person name="Berlin A."/>
            <person name="Brown A."/>
            <person name="Chapman S.B."/>
            <person name="Chen Z."/>
            <person name="Dunbar C."/>
            <person name="Freedman E."/>
            <person name="Gearin G."/>
            <person name="Gellesch M."/>
            <person name="Goldberg J."/>
            <person name="Griggs A."/>
            <person name="Gujja S."/>
            <person name="Heiman D."/>
            <person name="Howarth C."/>
            <person name="Larson L."/>
            <person name="Lui A."/>
            <person name="MacDonald P.J.P."/>
            <person name="Montmayeur A."/>
            <person name="Murphy C."/>
            <person name="Neiman D."/>
            <person name="Pearson M."/>
            <person name="Priest M."/>
            <person name="Roberts A."/>
            <person name="Saif S."/>
            <person name="Shea T."/>
            <person name="Shenoy N."/>
            <person name="Sisk P."/>
            <person name="Stolte C."/>
            <person name="Sykes S."/>
            <person name="Wortman J."/>
            <person name="Nusbaum C."/>
            <person name="Birren B."/>
        </authorList>
    </citation>
    <scope>NUCLEOTIDE SEQUENCE [LARGE SCALE GENOMIC DNA]</scope>
    <source>
        <strain evidence="1 2">WAL-18680</strain>
    </source>
</reference>
<accession>G5II56</accession>
<feature type="non-terminal residue" evidence="1">
    <location>
        <position position="143"/>
    </location>
</feature>
<evidence type="ECO:0000313" key="1">
    <source>
        <dbReference type="EMBL" id="EHI58872.1"/>
    </source>
</evidence>
<keyword evidence="2" id="KW-1185">Reference proteome</keyword>
<proteinExistence type="predicted"/>
<dbReference type="NCBIfam" id="TIGR01484">
    <property type="entry name" value="HAD-SF-IIB"/>
    <property type="match status" value="1"/>
</dbReference>
<dbReference type="GO" id="GO:0005829">
    <property type="term" value="C:cytosol"/>
    <property type="evidence" value="ECO:0007669"/>
    <property type="project" value="TreeGrafter"/>
</dbReference>
<dbReference type="PANTHER" id="PTHR10000:SF8">
    <property type="entry name" value="HAD SUPERFAMILY HYDROLASE-LIKE, TYPE 3"/>
    <property type="match status" value="1"/>
</dbReference>